<dbReference type="Pfam" id="PF03422">
    <property type="entry name" value="CBM_6"/>
    <property type="match status" value="1"/>
</dbReference>
<dbReference type="SUPFAM" id="SSF49785">
    <property type="entry name" value="Galactose-binding domain-like"/>
    <property type="match status" value="1"/>
</dbReference>
<dbReference type="PANTHER" id="PTHR34154">
    <property type="entry name" value="ALKALI-SENSITIVE LINKAGE PROTEIN 1"/>
    <property type="match status" value="1"/>
</dbReference>
<evidence type="ECO:0000313" key="5">
    <source>
        <dbReference type="Proteomes" id="UP000251561"/>
    </source>
</evidence>
<dbReference type="PROSITE" id="PS51175">
    <property type="entry name" value="CBM6"/>
    <property type="match status" value="1"/>
</dbReference>
<evidence type="ECO:0000259" key="3">
    <source>
        <dbReference type="PROSITE" id="PS51175"/>
    </source>
</evidence>
<evidence type="ECO:0000256" key="2">
    <source>
        <dbReference type="SAM" id="SignalP"/>
    </source>
</evidence>
<dbReference type="InterPro" id="IPR024655">
    <property type="entry name" value="Asl1_glyco_hydro_catalytic"/>
</dbReference>
<dbReference type="OrthoDB" id="9809583at2"/>
<dbReference type="Proteomes" id="UP000251561">
    <property type="component" value="Chromosome"/>
</dbReference>
<evidence type="ECO:0000256" key="1">
    <source>
        <dbReference type="ARBA" id="ARBA00022729"/>
    </source>
</evidence>
<dbReference type="AlphaFoldDB" id="A0A344LWW1"/>
<accession>A0A344LWW1</accession>
<evidence type="ECO:0000313" key="4">
    <source>
        <dbReference type="EMBL" id="AXB58403.1"/>
    </source>
</evidence>
<feature type="domain" description="CBM6" evidence="3">
    <location>
        <begin position="281"/>
        <end position="402"/>
    </location>
</feature>
<dbReference type="InterPro" id="IPR053183">
    <property type="entry name" value="ASL1"/>
</dbReference>
<dbReference type="GO" id="GO:0030246">
    <property type="term" value="F:carbohydrate binding"/>
    <property type="evidence" value="ECO:0007669"/>
    <property type="project" value="InterPro"/>
</dbReference>
<dbReference type="InterPro" id="IPR026444">
    <property type="entry name" value="Secre_tail"/>
</dbReference>
<organism evidence="4 5">
    <name type="scientific">Flavobacterium fluviale</name>
    <dbReference type="NCBI Taxonomy" id="2249356"/>
    <lineage>
        <taxon>Bacteria</taxon>
        <taxon>Pseudomonadati</taxon>
        <taxon>Bacteroidota</taxon>
        <taxon>Flavobacteriia</taxon>
        <taxon>Flavobacteriales</taxon>
        <taxon>Flavobacteriaceae</taxon>
        <taxon>Flavobacterium</taxon>
    </lineage>
</organism>
<dbReference type="InterPro" id="IPR006584">
    <property type="entry name" value="Cellulose-bd_IV"/>
</dbReference>
<dbReference type="InterPro" id="IPR005084">
    <property type="entry name" value="CBM6"/>
</dbReference>
<proteinExistence type="predicted"/>
<dbReference type="EMBL" id="CP030261">
    <property type="protein sequence ID" value="AXB58403.1"/>
    <property type="molecule type" value="Genomic_DNA"/>
</dbReference>
<dbReference type="Pfam" id="PF11790">
    <property type="entry name" value="Glyco_hydro_cc"/>
    <property type="match status" value="1"/>
</dbReference>
<dbReference type="InterPro" id="IPR017853">
    <property type="entry name" value="GH"/>
</dbReference>
<name>A0A344LWW1_9FLAO</name>
<dbReference type="RefSeq" id="WP_113679323.1">
    <property type="nucleotide sequence ID" value="NZ_CP030261.1"/>
</dbReference>
<dbReference type="NCBIfam" id="TIGR04183">
    <property type="entry name" value="Por_Secre_tail"/>
    <property type="match status" value="1"/>
</dbReference>
<feature type="signal peptide" evidence="2">
    <location>
        <begin position="1"/>
        <end position="20"/>
    </location>
</feature>
<dbReference type="SMART" id="SM00606">
    <property type="entry name" value="CBD_IV"/>
    <property type="match status" value="1"/>
</dbReference>
<protein>
    <recommendedName>
        <fullName evidence="3">CBM6 domain-containing protein</fullName>
    </recommendedName>
</protein>
<keyword evidence="1 2" id="KW-0732">Signal</keyword>
<feature type="chain" id="PRO_5016864410" description="CBM6 domain-containing protein" evidence="2">
    <location>
        <begin position="21"/>
        <end position="494"/>
    </location>
</feature>
<dbReference type="SUPFAM" id="SSF51445">
    <property type="entry name" value="(Trans)glycosidases"/>
    <property type="match status" value="1"/>
</dbReference>
<dbReference type="Pfam" id="PF18962">
    <property type="entry name" value="Por_Secre_tail"/>
    <property type="match status" value="1"/>
</dbReference>
<dbReference type="InterPro" id="IPR008979">
    <property type="entry name" value="Galactose-bd-like_sf"/>
</dbReference>
<dbReference type="Gene3D" id="2.60.120.260">
    <property type="entry name" value="Galactose-binding domain-like"/>
    <property type="match status" value="1"/>
</dbReference>
<sequence length="494" mass="55107">MIKKLLFTVLLLFLNCSISAQSPKRGIAYGYHSEADMLALKPGLSWWYNWSPEPEPALNANYESLGVEFVPMAWGKVSDAEVQTFINKIKPGAKYLLAFNEPNFNDGARLTPQEAVNAWPNIEKIAAAKNLEIVSASPAYNGPNNYGGYQDPVVWHNQFFQLCPNCKVDYIAFHTYDDTAGSVIGVTGLLKKFNRPLWITEFANRVIQSAADKTAFMKTIVNNFENDPDIFRYSWFSGRVNPTWTDMLEGQLLSGTSGVLRPIGTEYINVPYTAKKITVPGRVTANKHYRRKGTGLQATADSNTGQNVCFINDGDWNEFMLNVPNAGTYNLTFRVASPVNIGKFDIVVNDVIVKTDETFPPTGDLQTYGDKIVNGISLPKGEVYLKIKFKSNDINFNYIDVVAANLGVGESELEKYSFTVYPNPVKNQSILHIKSAETESVKLKIIDMNGNTVFSSDDYFTNQDIKIGDKLPKGVYIVHAVYGKIEKSIKIIKN</sequence>
<gene>
    <name evidence="4" type="ORF">HYN86_18125</name>
</gene>
<dbReference type="PANTHER" id="PTHR34154:SF3">
    <property type="entry name" value="ALKALI-SENSITIVE LINKAGE PROTEIN 1"/>
    <property type="match status" value="1"/>
</dbReference>
<dbReference type="Gene3D" id="3.20.20.80">
    <property type="entry name" value="Glycosidases"/>
    <property type="match status" value="1"/>
</dbReference>
<reference evidence="4 5" key="1">
    <citation type="submission" date="2018-06" db="EMBL/GenBank/DDBJ databases">
        <title>Genome sequencing of Flavobacterium.</title>
        <authorList>
            <person name="Baek M.-G."/>
            <person name="Yi H."/>
        </authorList>
    </citation>
    <scope>NUCLEOTIDE SEQUENCE [LARGE SCALE GENOMIC DNA]</scope>
    <source>
        <strain evidence="4 5">HYN0086</strain>
    </source>
</reference>
<dbReference type="CDD" id="cd04080">
    <property type="entry name" value="CBM6_cellulase-like"/>
    <property type="match status" value="1"/>
</dbReference>
<keyword evidence="5" id="KW-1185">Reference proteome</keyword>
<dbReference type="KEGG" id="ffl:HYN86_18125"/>